<dbReference type="Proteomes" id="UP000030466">
    <property type="component" value="Unassembled WGS sequence"/>
</dbReference>
<feature type="compositionally biased region" description="Basic and acidic residues" evidence="1">
    <location>
        <begin position="36"/>
        <end position="48"/>
    </location>
</feature>
<evidence type="ECO:0000256" key="1">
    <source>
        <dbReference type="SAM" id="MobiDB-lite"/>
    </source>
</evidence>
<organism evidence="2 3">
    <name type="scientific">Kocuria rosea subsp. polaris</name>
    <dbReference type="NCBI Taxonomy" id="136273"/>
    <lineage>
        <taxon>Bacteria</taxon>
        <taxon>Bacillati</taxon>
        <taxon>Actinomycetota</taxon>
        <taxon>Actinomycetes</taxon>
        <taxon>Micrococcales</taxon>
        <taxon>Micrococcaceae</taxon>
        <taxon>Kocuria</taxon>
    </lineage>
</organism>
<sequence length="165" mass="17875">MSQHHHVGGATGVGTRAVVVRGGPVLRTERHTVVDETDRTVTVDDGTRFAKTTGPVRDAPEADPAEPDGAHAPVRLVTEGHPAFEQLWADAVLSTFTDSDHTAYVEGLIASNRLARRGDVHAHYDVAAIIDELAALHPDLEAIPEDLFWAVVDRHGREDDRDVTP</sequence>
<dbReference type="AlphaFoldDB" id="A0A0A6VXG2"/>
<feature type="region of interest" description="Disordered" evidence="1">
    <location>
        <begin position="36"/>
        <end position="72"/>
    </location>
</feature>
<reference evidence="2 3" key="1">
    <citation type="journal article" date="2003" name="Int. J. Syst. Evol. Microbiol.">
        <title>Kocuria polaris sp. nov., an orange-pigmented psychrophilic bacterium isolated from an Antarctic cyanobacterial mat sample.</title>
        <authorList>
            <person name="Reddy G.S."/>
            <person name="Prakash J.S."/>
            <person name="Prabahar V."/>
            <person name="Matsumoto G.I."/>
            <person name="Stackebrandt E."/>
            <person name="Shivaji S."/>
        </authorList>
    </citation>
    <scope>NUCLEOTIDE SEQUENCE [LARGE SCALE GENOMIC DNA]</scope>
    <source>
        <strain evidence="2 3">CMS 76or</strain>
    </source>
</reference>
<accession>A0A0A6VXG2</accession>
<name>A0A0A6VXG2_KOCRO</name>
<evidence type="ECO:0000313" key="2">
    <source>
        <dbReference type="EMBL" id="KHD98529.1"/>
    </source>
</evidence>
<dbReference type="EMBL" id="JSUH01000002">
    <property type="protein sequence ID" value="KHD98529.1"/>
    <property type="molecule type" value="Genomic_DNA"/>
</dbReference>
<proteinExistence type="predicted"/>
<protein>
    <submittedName>
        <fullName evidence="2">Uncharacterized protein</fullName>
    </submittedName>
</protein>
<comment type="caution">
    <text evidence="2">The sequence shown here is derived from an EMBL/GenBank/DDBJ whole genome shotgun (WGS) entry which is preliminary data.</text>
</comment>
<evidence type="ECO:0000313" key="3">
    <source>
        <dbReference type="Proteomes" id="UP000030466"/>
    </source>
</evidence>
<keyword evidence="3" id="KW-1185">Reference proteome</keyword>
<dbReference type="RefSeq" id="WP_017833799.1">
    <property type="nucleotide sequence ID" value="NZ_JSUH01000002.1"/>
</dbReference>
<gene>
    <name evidence="2" type="ORF">GY22_02170</name>
</gene>
<dbReference type="OrthoDB" id="9928042at2"/>